<dbReference type="InterPro" id="IPR027417">
    <property type="entry name" value="P-loop_NTPase"/>
</dbReference>
<dbReference type="PANTHER" id="PTHR10605">
    <property type="entry name" value="HEPARAN SULFATE SULFOTRANSFERASE"/>
    <property type="match status" value="1"/>
</dbReference>
<evidence type="ECO:0000256" key="1">
    <source>
        <dbReference type="ARBA" id="ARBA00022679"/>
    </source>
</evidence>
<gene>
    <name evidence="4" type="ORF">METZ01_LOCUS71662</name>
</gene>
<organism evidence="4">
    <name type="scientific">marine metagenome</name>
    <dbReference type="NCBI Taxonomy" id="408172"/>
    <lineage>
        <taxon>unclassified sequences</taxon>
        <taxon>metagenomes</taxon>
        <taxon>ecological metagenomes</taxon>
    </lineage>
</organism>
<protein>
    <recommendedName>
        <fullName evidence="3">Sulfotransferase domain-containing protein</fullName>
    </recommendedName>
</protein>
<dbReference type="GO" id="GO:0008146">
    <property type="term" value="F:sulfotransferase activity"/>
    <property type="evidence" value="ECO:0007669"/>
    <property type="project" value="InterPro"/>
</dbReference>
<dbReference type="AlphaFoldDB" id="A0A381TTH3"/>
<dbReference type="PANTHER" id="PTHR10605:SF56">
    <property type="entry name" value="BIFUNCTIONAL HEPARAN SULFATE N-DEACETYLASE_N-SULFOTRANSFERASE"/>
    <property type="match status" value="1"/>
</dbReference>
<evidence type="ECO:0000313" key="4">
    <source>
        <dbReference type="EMBL" id="SVA18808.1"/>
    </source>
</evidence>
<sequence length="262" mass="31242">MSLFEKTIKVILGKDLDFQVGFIVCGTQKGGTSALDHYLRLHPEICMANKKEVHFFDKDTHFNRDEPDYSRYHVHFDPKEFHTIIGEATPIYMYWDQAMERIHSYNPDVKLIAVLRNPVKRAFSHWNMERDRNRESRAFWDAILEEQTQFNNPDREQHRTFSYLERGLYVKQIKQIHAYFHKSQFLLIRNESLRNDPNTTLAEVAEFLSVPPFEPVEHTDVHSRAYTSELRQDELNFLNSFYSDEIHDLEDLLGWDLTDWKA</sequence>
<dbReference type="InterPro" id="IPR000863">
    <property type="entry name" value="Sulfotransferase_dom"/>
</dbReference>
<accession>A0A381TTH3</accession>
<dbReference type="Pfam" id="PF00685">
    <property type="entry name" value="Sulfotransfer_1"/>
    <property type="match status" value="1"/>
</dbReference>
<dbReference type="EMBL" id="UINC01005063">
    <property type="protein sequence ID" value="SVA18808.1"/>
    <property type="molecule type" value="Genomic_DNA"/>
</dbReference>
<evidence type="ECO:0000256" key="2">
    <source>
        <dbReference type="ARBA" id="ARBA00023180"/>
    </source>
</evidence>
<dbReference type="Gene3D" id="3.40.50.300">
    <property type="entry name" value="P-loop containing nucleotide triphosphate hydrolases"/>
    <property type="match status" value="1"/>
</dbReference>
<dbReference type="InterPro" id="IPR037359">
    <property type="entry name" value="NST/OST"/>
</dbReference>
<dbReference type="SUPFAM" id="SSF52540">
    <property type="entry name" value="P-loop containing nucleoside triphosphate hydrolases"/>
    <property type="match status" value="1"/>
</dbReference>
<evidence type="ECO:0000259" key="3">
    <source>
        <dbReference type="Pfam" id="PF00685"/>
    </source>
</evidence>
<proteinExistence type="predicted"/>
<feature type="domain" description="Sulfotransferase" evidence="3">
    <location>
        <begin position="22"/>
        <end position="238"/>
    </location>
</feature>
<name>A0A381TTH3_9ZZZZ</name>
<keyword evidence="2" id="KW-0325">Glycoprotein</keyword>
<reference evidence="4" key="1">
    <citation type="submission" date="2018-05" db="EMBL/GenBank/DDBJ databases">
        <authorList>
            <person name="Lanie J.A."/>
            <person name="Ng W.-L."/>
            <person name="Kazmierczak K.M."/>
            <person name="Andrzejewski T.M."/>
            <person name="Davidsen T.M."/>
            <person name="Wayne K.J."/>
            <person name="Tettelin H."/>
            <person name="Glass J.I."/>
            <person name="Rusch D."/>
            <person name="Podicherti R."/>
            <person name="Tsui H.-C.T."/>
            <person name="Winkler M.E."/>
        </authorList>
    </citation>
    <scope>NUCLEOTIDE SEQUENCE</scope>
</reference>
<keyword evidence="1" id="KW-0808">Transferase</keyword>